<proteinExistence type="inferred from homology"/>
<gene>
    <name evidence="3" type="ORF">GCM10022394_27250</name>
</gene>
<name>A0ABP6W8B2_9GAMM</name>
<dbReference type="InterPro" id="IPR011335">
    <property type="entry name" value="Restrct_endonuc-II-like"/>
</dbReference>
<dbReference type="Proteomes" id="UP001500795">
    <property type="component" value="Unassembled WGS sequence"/>
</dbReference>
<dbReference type="PANTHER" id="PTHR34039">
    <property type="entry name" value="UPF0102 PROTEIN YRAN"/>
    <property type="match status" value="1"/>
</dbReference>
<dbReference type="Pfam" id="PF02021">
    <property type="entry name" value="UPF0102"/>
    <property type="match status" value="1"/>
</dbReference>
<dbReference type="SUPFAM" id="SSF52980">
    <property type="entry name" value="Restriction endonuclease-like"/>
    <property type="match status" value="1"/>
</dbReference>
<evidence type="ECO:0000256" key="1">
    <source>
        <dbReference type="ARBA" id="ARBA00006738"/>
    </source>
</evidence>
<sequence length="120" mass="13599">MVAGFPPGKRAQGDAYERRAEAYLCLQGLRLLCRNYQCRLGEIDLIMHQGDTLVFVEVRFRKSQQFGGALASVTAAKQGRIRRTASFYLQSRGLNEARQSCRFDLVACEGPEIHWIQNAF</sequence>
<reference evidence="4" key="1">
    <citation type="journal article" date="2019" name="Int. J. Syst. Evol. Microbiol.">
        <title>The Global Catalogue of Microorganisms (GCM) 10K type strain sequencing project: providing services to taxonomists for standard genome sequencing and annotation.</title>
        <authorList>
            <consortium name="The Broad Institute Genomics Platform"/>
            <consortium name="The Broad Institute Genome Sequencing Center for Infectious Disease"/>
            <person name="Wu L."/>
            <person name="Ma J."/>
        </authorList>
    </citation>
    <scope>NUCLEOTIDE SEQUENCE [LARGE SCALE GENOMIC DNA]</scope>
    <source>
        <strain evidence="4">JCM 17110</strain>
    </source>
</reference>
<dbReference type="PANTHER" id="PTHR34039:SF1">
    <property type="entry name" value="UPF0102 PROTEIN YRAN"/>
    <property type="match status" value="1"/>
</dbReference>
<dbReference type="HAMAP" id="MF_00048">
    <property type="entry name" value="UPF0102"/>
    <property type="match status" value="1"/>
</dbReference>
<dbReference type="NCBIfam" id="TIGR00252">
    <property type="entry name" value="YraN family protein"/>
    <property type="match status" value="1"/>
</dbReference>
<comment type="caution">
    <text evidence="3">The sequence shown here is derived from an EMBL/GenBank/DDBJ whole genome shotgun (WGS) entry which is preliminary data.</text>
</comment>
<evidence type="ECO:0000256" key="2">
    <source>
        <dbReference type="HAMAP-Rule" id="MF_00048"/>
    </source>
</evidence>
<dbReference type="EMBL" id="BAABCX010000004">
    <property type="protein sequence ID" value="GAA3545815.1"/>
    <property type="molecule type" value="Genomic_DNA"/>
</dbReference>
<evidence type="ECO:0000313" key="3">
    <source>
        <dbReference type="EMBL" id="GAA3545815.1"/>
    </source>
</evidence>
<dbReference type="RefSeq" id="WP_344958964.1">
    <property type="nucleotide sequence ID" value="NZ_BAABCX010000004.1"/>
</dbReference>
<dbReference type="CDD" id="cd20736">
    <property type="entry name" value="PoNe_Nuclease"/>
    <property type="match status" value="1"/>
</dbReference>
<accession>A0ABP6W8B2</accession>
<dbReference type="NCBIfam" id="NF009150">
    <property type="entry name" value="PRK12497.1-3"/>
    <property type="match status" value="1"/>
</dbReference>
<comment type="similarity">
    <text evidence="1 2">Belongs to the UPF0102 family.</text>
</comment>
<organism evidence="3 4">
    <name type="scientific">Zobellella aerophila</name>
    <dbReference type="NCBI Taxonomy" id="870480"/>
    <lineage>
        <taxon>Bacteria</taxon>
        <taxon>Pseudomonadati</taxon>
        <taxon>Pseudomonadota</taxon>
        <taxon>Gammaproteobacteria</taxon>
        <taxon>Aeromonadales</taxon>
        <taxon>Aeromonadaceae</taxon>
        <taxon>Zobellella</taxon>
    </lineage>
</organism>
<keyword evidence="4" id="KW-1185">Reference proteome</keyword>
<dbReference type="InterPro" id="IPR003509">
    <property type="entry name" value="UPF0102_YraN-like"/>
</dbReference>
<dbReference type="Gene3D" id="3.40.1350.10">
    <property type="match status" value="1"/>
</dbReference>
<protein>
    <recommendedName>
        <fullName evidence="2">UPF0102 protein GCM10022394_27250</fullName>
    </recommendedName>
</protein>
<evidence type="ECO:0000313" key="4">
    <source>
        <dbReference type="Proteomes" id="UP001500795"/>
    </source>
</evidence>
<dbReference type="InterPro" id="IPR011856">
    <property type="entry name" value="tRNA_endonuc-like_dom_sf"/>
</dbReference>